<feature type="transmembrane region" description="Helical" evidence="1">
    <location>
        <begin position="108"/>
        <end position="127"/>
    </location>
</feature>
<keyword evidence="1" id="KW-1133">Transmembrane helix</keyword>
<dbReference type="Proteomes" id="UP000467840">
    <property type="component" value="Chromosome 16"/>
</dbReference>
<dbReference type="EMBL" id="JAAGAX010000009">
    <property type="protein sequence ID" value="KAF2303505.1"/>
    <property type="molecule type" value="Genomic_DNA"/>
</dbReference>
<name>A0A6A6LSQ5_HEVBR</name>
<feature type="transmembrane region" description="Helical" evidence="1">
    <location>
        <begin position="67"/>
        <end position="88"/>
    </location>
</feature>
<gene>
    <name evidence="2" type="ORF">GH714_018848</name>
</gene>
<dbReference type="PANTHER" id="PTHR34115:SF7">
    <property type="entry name" value="PGG DOMAIN-CONTAINING PROTEIN"/>
    <property type="match status" value="1"/>
</dbReference>
<keyword evidence="3" id="KW-1185">Reference proteome</keyword>
<evidence type="ECO:0000313" key="2">
    <source>
        <dbReference type="EMBL" id="KAF2303505.1"/>
    </source>
</evidence>
<reference evidence="2 3" key="1">
    <citation type="journal article" date="2020" name="Mol. Plant">
        <title>The Chromosome-Based Rubber Tree Genome Provides New Insights into Spurge Genome Evolution and Rubber Biosynthesis.</title>
        <authorList>
            <person name="Liu J."/>
            <person name="Shi C."/>
            <person name="Shi C.C."/>
            <person name="Li W."/>
            <person name="Zhang Q.J."/>
            <person name="Zhang Y."/>
            <person name="Li K."/>
            <person name="Lu H.F."/>
            <person name="Shi C."/>
            <person name="Zhu S.T."/>
            <person name="Xiao Z.Y."/>
            <person name="Nan H."/>
            <person name="Yue Y."/>
            <person name="Zhu X.G."/>
            <person name="Wu Y."/>
            <person name="Hong X.N."/>
            <person name="Fan G.Y."/>
            <person name="Tong Y."/>
            <person name="Zhang D."/>
            <person name="Mao C.L."/>
            <person name="Liu Y.L."/>
            <person name="Hao S.J."/>
            <person name="Liu W.Q."/>
            <person name="Lv M.Q."/>
            <person name="Zhang H.B."/>
            <person name="Liu Y."/>
            <person name="Hu-Tang G.R."/>
            <person name="Wang J.P."/>
            <person name="Wang J.H."/>
            <person name="Sun Y.H."/>
            <person name="Ni S.B."/>
            <person name="Chen W.B."/>
            <person name="Zhang X.C."/>
            <person name="Jiao Y.N."/>
            <person name="Eichler E.E."/>
            <person name="Li G.H."/>
            <person name="Liu X."/>
            <person name="Gao L.Z."/>
        </authorList>
    </citation>
    <scope>NUCLEOTIDE SEQUENCE [LARGE SCALE GENOMIC DNA]</scope>
    <source>
        <strain evidence="3">cv. GT1</strain>
        <tissue evidence="2">Leaf</tissue>
    </source>
</reference>
<protein>
    <submittedName>
        <fullName evidence="2">Uncharacterized protein</fullName>
    </submittedName>
</protein>
<evidence type="ECO:0000313" key="3">
    <source>
        <dbReference type="Proteomes" id="UP000467840"/>
    </source>
</evidence>
<evidence type="ECO:0000256" key="1">
    <source>
        <dbReference type="SAM" id="Phobius"/>
    </source>
</evidence>
<feature type="transmembrane region" description="Helical" evidence="1">
    <location>
        <begin position="147"/>
        <end position="172"/>
    </location>
</feature>
<dbReference type="AlphaFoldDB" id="A0A6A6LSQ5"/>
<dbReference type="PANTHER" id="PTHR34115">
    <property type="entry name" value="PROTEIN, PUTATIVE-RELATED"/>
    <property type="match status" value="1"/>
</dbReference>
<keyword evidence="1" id="KW-0472">Membrane</keyword>
<sequence length="214" mass="23866">MPLRQQANRSSESAWMPQTLYSIGVYLICTLQSPLFLGIEVDGPVIKDISFDQIVCGDYRASGELGLTLYIGLHGVLFSLIMTLASLLQVKYQLAKESPFDTHNGFMLTFIVVTLVYAMALLLELILRAQNSTYCAILGNLNILAGALAAVLLLLILVPFVGWTIFAIWLAYSIKAACDLYRELCRLLYQSIRQVLLNVQLGRGFMQEQNRLPV</sequence>
<organism evidence="2 3">
    <name type="scientific">Hevea brasiliensis</name>
    <name type="common">Para rubber tree</name>
    <name type="synonym">Siphonia brasiliensis</name>
    <dbReference type="NCBI Taxonomy" id="3981"/>
    <lineage>
        <taxon>Eukaryota</taxon>
        <taxon>Viridiplantae</taxon>
        <taxon>Streptophyta</taxon>
        <taxon>Embryophyta</taxon>
        <taxon>Tracheophyta</taxon>
        <taxon>Spermatophyta</taxon>
        <taxon>Magnoliopsida</taxon>
        <taxon>eudicotyledons</taxon>
        <taxon>Gunneridae</taxon>
        <taxon>Pentapetalae</taxon>
        <taxon>rosids</taxon>
        <taxon>fabids</taxon>
        <taxon>Malpighiales</taxon>
        <taxon>Euphorbiaceae</taxon>
        <taxon>Crotonoideae</taxon>
        <taxon>Micrandreae</taxon>
        <taxon>Hevea</taxon>
    </lineage>
</organism>
<keyword evidence="1" id="KW-0812">Transmembrane</keyword>
<accession>A0A6A6LSQ5</accession>
<comment type="caution">
    <text evidence="2">The sequence shown here is derived from an EMBL/GenBank/DDBJ whole genome shotgun (WGS) entry which is preliminary data.</text>
</comment>
<dbReference type="InterPro" id="IPR053258">
    <property type="entry name" value="Ca-permeable_cation_channel"/>
</dbReference>
<proteinExistence type="predicted"/>